<evidence type="ECO:0000256" key="2">
    <source>
        <dbReference type="ARBA" id="ARBA00022676"/>
    </source>
</evidence>
<dbReference type="GO" id="GO:0016757">
    <property type="term" value="F:glycosyltransferase activity"/>
    <property type="evidence" value="ECO:0007669"/>
    <property type="project" value="UniProtKB-KW"/>
</dbReference>
<comment type="similarity">
    <text evidence="6">Belongs to the DarT ADP-ribosyltransferase family.</text>
</comment>
<sequence>MTISFDHTLDKLELGEMGTNIHKTSRKFWYRYCYHFSHVKNIISILEDGRLLSRNKAILENEMSQDNASEKIIEQTDSLYKNYVRLYFRPKTPTQYHNEGFKTEKQLAISQLNAQCSIPVFLFLDIRKLLAHPYSSFTDRSLALSAPHKIYSTPEEFNNLPFKKIYHDGALNEAEKREIIGHRQAEIIFPESLPIEDYLKKIIVRTPAEKETLLTLMSDELKRKYEDYIQIDSSKNVFFSRWTYFNNVHLAENYIQFNLNISQYQTPSIPTQFDLKISFKQSDLEWKSQVYKNWLAVQKLKLNFKDSIDNYEVAFHFNDQLMYYGRYQSEANSPY</sequence>
<evidence type="ECO:0000313" key="8">
    <source>
        <dbReference type="EMBL" id="TLQ07789.1"/>
    </source>
</evidence>
<evidence type="ECO:0000256" key="3">
    <source>
        <dbReference type="ARBA" id="ARBA00022679"/>
    </source>
</evidence>
<dbReference type="InterPro" id="IPR029494">
    <property type="entry name" value="DarT"/>
</dbReference>
<keyword evidence="3" id="KW-0808">Transferase</keyword>
<dbReference type="EMBL" id="VBTE01000013">
    <property type="protein sequence ID" value="TLQ07789.1"/>
    <property type="molecule type" value="Genomic_DNA"/>
</dbReference>
<dbReference type="GO" id="GO:0003677">
    <property type="term" value="F:DNA binding"/>
    <property type="evidence" value="ECO:0007669"/>
    <property type="project" value="UniProtKB-UniRule"/>
</dbReference>
<evidence type="ECO:0000256" key="5">
    <source>
        <dbReference type="ARBA" id="ARBA00023125"/>
    </source>
</evidence>
<dbReference type="PROSITE" id="PS52018">
    <property type="entry name" value="DART"/>
    <property type="match status" value="1"/>
</dbReference>
<proteinExistence type="inferred from homology"/>
<comment type="caution">
    <text evidence="6">Lacks conserved residue(s) required for the propagation of feature annotation.</text>
</comment>
<dbReference type="OrthoDB" id="9813972at2"/>
<dbReference type="Proteomes" id="UP000307201">
    <property type="component" value="Unassembled WGS sequence"/>
</dbReference>
<dbReference type="Pfam" id="PF14487">
    <property type="entry name" value="DarT"/>
    <property type="match status" value="1"/>
</dbReference>
<evidence type="ECO:0000313" key="9">
    <source>
        <dbReference type="Proteomes" id="UP000307201"/>
    </source>
</evidence>
<evidence type="ECO:0000256" key="4">
    <source>
        <dbReference type="ARBA" id="ARBA00022695"/>
    </source>
</evidence>
<accession>A0A5R9C4J7</accession>
<name>A0A5R9C4J7_9LACT</name>
<gene>
    <name evidence="8" type="ORF">FEZ48_05540</name>
</gene>
<keyword evidence="1 6" id="KW-1277">Toxin-antitoxin system</keyword>
<keyword evidence="5 6" id="KW-0238">DNA-binding</keyword>
<comment type="caution">
    <text evidence="8">The sequence shown here is derived from an EMBL/GenBank/DDBJ whole genome shotgun (WGS) entry which is preliminary data.</text>
</comment>
<dbReference type="RefSeq" id="WP_138471528.1">
    <property type="nucleotide sequence ID" value="NZ_JBGQQG010000025.1"/>
</dbReference>
<organism evidence="8 9">
    <name type="scientific">Marinilactibacillus psychrotolerans</name>
    <dbReference type="NCBI Taxonomy" id="191770"/>
    <lineage>
        <taxon>Bacteria</taxon>
        <taxon>Bacillati</taxon>
        <taxon>Bacillota</taxon>
        <taxon>Bacilli</taxon>
        <taxon>Lactobacillales</taxon>
        <taxon>Carnobacteriaceae</taxon>
        <taxon>Marinilactibacillus</taxon>
    </lineage>
</organism>
<protein>
    <submittedName>
        <fullName evidence="8">DUF4433 domain-containing protein</fullName>
    </submittedName>
</protein>
<keyword evidence="2" id="KW-0328">Glycosyltransferase</keyword>
<feature type="domain" description="DarT" evidence="7">
    <location>
        <begin position="31"/>
        <end position="239"/>
    </location>
</feature>
<dbReference type="GO" id="GO:0016779">
    <property type="term" value="F:nucleotidyltransferase activity"/>
    <property type="evidence" value="ECO:0007669"/>
    <property type="project" value="UniProtKB-KW"/>
</dbReference>
<dbReference type="STRING" id="191770.SAMN04488013_11111"/>
<keyword evidence="4" id="KW-0548">Nucleotidyltransferase</keyword>
<evidence type="ECO:0000259" key="7">
    <source>
        <dbReference type="PROSITE" id="PS52018"/>
    </source>
</evidence>
<evidence type="ECO:0000256" key="1">
    <source>
        <dbReference type="ARBA" id="ARBA00022649"/>
    </source>
</evidence>
<reference evidence="8 9" key="1">
    <citation type="submission" date="2019-05" db="EMBL/GenBank/DDBJ databases">
        <title>The metagenome of a microbial culture collection derived from dairy environment covers the genomic content of the human microbiome.</title>
        <authorList>
            <person name="Roder T."/>
            <person name="Wuthrich D."/>
            <person name="Sattari Z."/>
            <person name="Von Ah U."/>
            <person name="Bar C."/>
            <person name="Ronchi F."/>
            <person name="Macpherson A.J."/>
            <person name="Ganal-Vonarburg S.C."/>
            <person name="Bruggmann R."/>
            <person name="Vergeres G."/>
        </authorList>
    </citation>
    <scope>NUCLEOTIDE SEQUENCE [LARGE SCALE GENOMIC DNA]</scope>
    <source>
        <strain evidence="8 9">FAM 24235</strain>
    </source>
</reference>
<evidence type="ECO:0000256" key="6">
    <source>
        <dbReference type="PROSITE-ProRule" id="PRU01362"/>
    </source>
</evidence>
<dbReference type="AlphaFoldDB" id="A0A5R9C4J7"/>